<dbReference type="CDD" id="cd06223">
    <property type="entry name" value="PRTases_typeI"/>
    <property type="match status" value="2"/>
</dbReference>
<dbReference type="AlphaFoldDB" id="A0A1F6CIY9"/>
<name>A0A1F6CIY9_9BACT</name>
<dbReference type="EMBL" id="MFKU01000006">
    <property type="protein sequence ID" value="OGG48921.1"/>
    <property type="molecule type" value="Genomic_DNA"/>
</dbReference>
<dbReference type="Proteomes" id="UP000178815">
    <property type="component" value="Unassembled WGS sequence"/>
</dbReference>
<comment type="caution">
    <text evidence="1">The sequence shown here is derived from an EMBL/GenBank/DDBJ whole genome shotgun (WGS) entry which is preliminary data.</text>
</comment>
<organism evidence="1 2">
    <name type="scientific">Candidatus Kaiserbacteria bacterium RIFCSPHIGHO2_01_FULL_53_31</name>
    <dbReference type="NCBI Taxonomy" id="1798481"/>
    <lineage>
        <taxon>Bacteria</taxon>
        <taxon>Candidatus Kaiseribacteriota</taxon>
    </lineage>
</organism>
<dbReference type="Gene3D" id="3.40.50.2020">
    <property type="match status" value="2"/>
</dbReference>
<dbReference type="InterPro" id="IPR000836">
    <property type="entry name" value="PRTase_dom"/>
</dbReference>
<dbReference type="SUPFAM" id="SSF53271">
    <property type="entry name" value="PRTase-like"/>
    <property type="match status" value="2"/>
</dbReference>
<accession>A0A1F6CIY9</accession>
<evidence type="ECO:0000313" key="1">
    <source>
        <dbReference type="EMBL" id="OGG48921.1"/>
    </source>
</evidence>
<reference evidence="1 2" key="1">
    <citation type="journal article" date="2016" name="Nat. Commun.">
        <title>Thousands of microbial genomes shed light on interconnected biogeochemical processes in an aquifer system.</title>
        <authorList>
            <person name="Anantharaman K."/>
            <person name="Brown C.T."/>
            <person name="Hug L.A."/>
            <person name="Sharon I."/>
            <person name="Castelle C.J."/>
            <person name="Probst A.J."/>
            <person name="Thomas B.C."/>
            <person name="Singh A."/>
            <person name="Wilkins M.J."/>
            <person name="Karaoz U."/>
            <person name="Brodie E.L."/>
            <person name="Williams K.H."/>
            <person name="Hubbard S.S."/>
            <person name="Banfield J.F."/>
        </authorList>
    </citation>
    <scope>NUCLEOTIDE SEQUENCE [LARGE SCALE GENOMIC DNA]</scope>
</reference>
<evidence type="ECO:0008006" key="3">
    <source>
        <dbReference type="Google" id="ProtNLM"/>
    </source>
</evidence>
<proteinExistence type="predicted"/>
<gene>
    <name evidence="1" type="ORF">A2678_02545</name>
</gene>
<sequence length="580" mass="65335">MSEKSPSRKILRDAERICDSHDLLARSRNGIDTLSNEERVQLAKSGHDYLSEGSETIALDFFEAAQDFEGLRVVADKLLKERLDSTEIPRALILLEDHEGMRNLLNRENRGYWGTYQYEGSFRILEKTLNEYVDKFLIENGDLTATGMINRGDDLIAIRNLSRQYDVAVPIARGGLKQGAIAHLWGMPTKIVDIAAHNRKVPRGKWINPVQKKDFEGKKVLLFDKDAVSGASIRKALSMLARFRPLKVDAYFPYDEVPAGSNGTGTRIENLPPELTAYYPENAPLQNAGDVYIEAHEKLETPYGRRRKTETLFIEEAERIKKEFPELSESIRTYIIERCRLWDSLNPMVAGISDVREQMLTEFGELKKVYLNTAMYKLPGVVGNLIQRLSNPEKLPISTENKLIAARYAARAVEAATSRNIDNQHYPSNPLAAFIAAREAVQKGFDVALIVGPEGFAYEPFFIDLGLATVAVNIPESRIDETRTTIACGDLSVLKGKRVLIVEDDVRTGATLKKIIDISNTYVPQELGLYLGLPKTFQRMENIPSNFKDVFVADGSREERADFSDYLATRGLNIFKYSKD</sequence>
<dbReference type="InterPro" id="IPR029057">
    <property type="entry name" value="PRTase-like"/>
</dbReference>
<protein>
    <recommendedName>
        <fullName evidence="3">Phosphoribosyltransferase domain-containing protein</fullName>
    </recommendedName>
</protein>
<evidence type="ECO:0000313" key="2">
    <source>
        <dbReference type="Proteomes" id="UP000178815"/>
    </source>
</evidence>